<proteinExistence type="predicted"/>
<dbReference type="PANTHER" id="PTHR30006">
    <property type="entry name" value="THIAMINE-BINDING PERIPLASMIC PROTEIN-RELATED"/>
    <property type="match status" value="1"/>
</dbReference>
<dbReference type="PANTHER" id="PTHR30006:SF2">
    <property type="entry name" value="ABC TRANSPORTER SUBSTRATE-BINDING PROTEIN"/>
    <property type="match status" value="1"/>
</dbReference>
<dbReference type="Proteomes" id="UP001175147">
    <property type="component" value="Unassembled WGS sequence"/>
</dbReference>
<keyword evidence="4" id="KW-1185">Reference proteome</keyword>
<dbReference type="Gene3D" id="3.40.190.10">
    <property type="entry name" value="Periplasmic binding protein-like II"/>
    <property type="match status" value="2"/>
</dbReference>
<reference evidence="3" key="1">
    <citation type="submission" date="2023-07" db="EMBL/GenBank/DDBJ databases">
        <title>Mucosal microbiota of week-old chicken and adult hens.</title>
        <authorList>
            <person name="Volf J."/>
            <person name="Karasova D."/>
            <person name="Crhanova M."/>
            <person name="Faldynova M."/>
            <person name="Prikrylova H."/>
            <person name="Zeman M."/>
            <person name="Babak V."/>
            <person name="Rajova J."/>
            <person name="Rychlik I."/>
        </authorList>
    </citation>
    <scope>NUCLEOTIDE SEQUENCE</scope>
    <source>
        <strain evidence="3">ET902</strain>
    </source>
</reference>
<dbReference type="RefSeq" id="WP_304384081.1">
    <property type="nucleotide sequence ID" value="NZ_JAUPBL010000001.1"/>
</dbReference>
<keyword evidence="1 2" id="KW-0732">Signal</keyword>
<dbReference type="CDD" id="cd13546">
    <property type="entry name" value="PBP2_BitB"/>
    <property type="match status" value="1"/>
</dbReference>
<evidence type="ECO:0000256" key="2">
    <source>
        <dbReference type="SAM" id="SignalP"/>
    </source>
</evidence>
<dbReference type="Pfam" id="PF13343">
    <property type="entry name" value="SBP_bac_6"/>
    <property type="match status" value="1"/>
</dbReference>
<evidence type="ECO:0000313" key="3">
    <source>
        <dbReference type="EMBL" id="MDO7021260.1"/>
    </source>
</evidence>
<protein>
    <submittedName>
        <fullName evidence="3">ABC transporter substrate-binding protein</fullName>
    </submittedName>
</protein>
<feature type="signal peptide" evidence="2">
    <location>
        <begin position="1"/>
        <end position="24"/>
    </location>
</feature>
<evidence type="ECO:0000313" key="4">
    <source>
        <dbReference type="Proteomes" id="UP001175147"/>
    </source>
</evidence>
<dbReference type="PROSITE" id="PS51257">
    <property type="entry name" value="PROKAR_LIPOPROTEIN"/>
    <property type="match status" value="1"/>
</dbReference>
<sequence>MKSKIICFLLVSIAMLSVSCSNKANDTTAQNDENSLVIYTPHPEKLINSMVNGFKAQNPDVKVDVITAVTGELIKRIEVEKNNPVADILWGPSLNGVRYKADLFETYVSTNDANVMEGLKNTEGSLTRFGQVPSILIINTNLIGNIKVEGYEDLLNPELKGKIIFADPSASSSAFEHLVNILYTIGKGDPEQGWDYVDKLCANLDGKLASGSSGVYKGVADGEYAVGLTYEEAGITYMQSGSPVKIVYMKEGVRSTPDVICIVKNAKHIDNAKKFVDYCLTLEAQNMLAKELNRRPVRGDTEKSDIMIPMEQINIIVEDPAVVEANTKKWLDKFKELFTSY</sequence>
<dbReference type="EMBL" id="JAUPBM010000167">
    <property type="protein sequence ID" value="MDO7021260.1"/>
    <property type="molecule type" value="Genomic_DNA"/>
</dbReference>
<comment type="caution">
    <text evidence="3">The sequence shown here is derived from an EMBL/GenBank/DDBJ whole genome shotgun (WGS) entry which is preliminary data.</text>
</comment>
<dbReference type="PIRSF" id="PIRSF002825">
    <property type="entry name" value="CfbpA"/>
    <property type="match status" value="1"/>
</dbReference>
<name>A0ABT8Z1V7_9SPIR</name>
<dbReference type="SUPFAM" id="SSF53850">
    <property type="entry name" value="Periplasmic binding protein-like II"/>
    <property type="match status" value="1"/>
</dbReference>
<feature type="chain" id="PRO_5045487598" evidence="2">
    <location>
        <begin position="25"/>
        <end position="341"/>
    </location>
</feature>
<accession>A0ABT8Z1V7</accession>
<organism evidence="3 4">
    <name type="scientific">Brachyspira innocens</name>
    <dbReference type="NCBI Taxonomy" id="13264"/>
    <lineage>
        <taxon>Bacteria</taxon>
        <taxon>Pseudomonadati</taxon>
        <taxon>Spirochaetota</taxon>
        <taxon>Spirochaetia</taxon>
        <taxon>Brachyspirales</taxon>
        <taxon>Brachyspiraceae</taxon>
        <taxon>Brachyspira</taxon>
    </lineage>
</organism>
<evidence type="ECO:0000256" key="1">
    <source>
        <dbReference type="ARBA" id="ARBA00022729"/>
    </source>
</evidence>
<dbReference type="InterPro" id="IPR026045">
    <property type="entry name" value="Ferric-bd"/>
</dbReference>
<gene>
    <name evidence="3" type="ORF">Q5M86_10805</name>
</gene>